<evidence type="ECO:0000256" key="1">
    <source>
        <dbReference type="ARBA" id="ARBA00004241"/>
    </source>
</evidence>
<dbReference type="InterPro" id="IPR012902">
    <property type="entry name" value="N_methyl_site"/>
</dbReference>
<gene>
    <name evidence="4" type="ORF">JOC77_001340</name>
</gene>
<dbReference type="EMBL" id="JAFBFI010000004">
    <property type="protein sequence ID" value="MBM7691930.1"/>
    <property type="molecule type" value="Genomic_DNA"/>
</dbReference>
<dbReference type="SUPFAM" id="SSF54523">
    <property type="entry name" value="Pili subunits"/>
    <property type="match status" value="1"/>
</dbReference>
<keyword evidence="2" id="KW-0178">Competence</keyword>
<evidence type="ECO:0000256" key="2">
    <source>
        <dbReference type="ARBA" id="ARBA00023287"/>
    </source>
</evidence>
<sequence>MIKKMKAFLKNQKGLTLVELLAVIVILGIIAAIAVPSIGKIIDKSKEDAQLANARQIVDATRLALSTNDAIITDGIVTIQELITQGYLEDAPKDPKKEGTTYNATKSKVSVKNDITTGKKVYTLTLMPATGNTPYINEKASPDFE</sequence>
<keyword evidence="3" id="KW-0812">Transmembrane</keyword>
<organism evidence="4 5">
    <name type="scientific">Peribacillus deserti</name>
    <dbReference type="NCBI Taxonomy" id="673318"/>
    <lineage>
        <taxon>Bacteria</taxon>
        <taxon>Bacillati</taxon>
        <taxon>Bacillota</taxon>
        <taxon>Bacilli</taxon>
        <taxon>Bacillales</taxon>
        <taxon>Bacillaceae</taxon>
        <taxon>Peribacillus</taxon>
    </lineage>
</organism>
<comment type="caution">
    <text evidence="4">The sequence shown here is derived from an EMBL/GenBank/DDBJ whole genome shotgun (WGS) entry which is preliminary data.</text>
</comment>
<keyword evidence="3" id="KW-1133">Transmembrane helix</keyword>
<protein>
    <submittedName>
        <fullName evidence="4">Type IV pilus assembly protein PilA</fullName>
    </submittedName>
</protein>
<reference evidence="4 5" key="1">
    <citation type="submission" date="2021-01" db="EMBL/GenBank/DDBJ databases">
        <title>Genomic Encyclopedia of Type Strains, Phase IV (KMG-IV): sequencing the most valuable type-strain genomes for metagenomic binning, comparative biology and taxonomic classification.</title>
        <authorList>
            <person name="Goeker M."/>
        </authorList>
    </citation>
    <scope>NUCLEOTIDE SEQUENCE [LARGE SCALE GENOMIC DNA]</scope>
    <source>
        <strain evidence="4 5">DSM 105482</strain>
    </source>
</reference>
<keyword evidence="3" id="KW-0472">Membrane</keyword>
<name>A0ABS2QG29_9BACI</name>
<dbReference type="Gene3D" id="3.30.700.10">
    <property type="entry name" value="Glycoprotein, Type 4 Pilin"/>
    <property type="match status" value="1"/>
</dbReference>
<dbReference type="Pfam" id="PF07963">
    <property type="entry name" value="N_methyl"/>
    <property type="match status" value="1"/>
</dbReference>
<proteinExistence type="predicted"/>
<comment type="subcellular location">
    <subcellularLocation>
        <location evidence="1">Cell surface</location>
    </subcellularLocation>
</comment>
<accession>A0ABS2QG29</accession>
<evidence type="ECO:0000313" key="4">
    <source>
        <dbReference type="EMBL" id="MBM7691930.1"/>
    </source>
</evidence>
<dbReference type="NCBIfam" id="TIGR02532">
    <property type="entry name" value="IV_pilin_GFxxxE"/>
    <property type="match status" value="1"/>
</dbReference>
<evidence type="ECO:0000256" key="3">
    <source>
        <dbReference type="SAM" id="Phobius"/>
    </source>
</evidence>
<dbReference type="PROSITE" id="PS00409">
    <property type="entry name" value="PROKAR_NTER_METHYL"/>
    <property type="match status" value="1"/>
</dbReference>
<dbReference type="InterPro" id="IPR045584">
    <property type="entry name" value="Pilin-like"/>
</dbReference>
<evidence type="ECO:0000313" key="5">
    <source>
        <dbReference type="Proteomes" id="UP000823486"/>
    </source>
</evidence>
<keyword evidence="5" id="KW-1185">Reference proteome</keyword>
<dbReference type="RefSeq" id="WP_204540419.1">
    <property type="nucleotide sequence ID" value="NZ_JAFBFI010000004.1"/>
</dbReference>
<feature type="transmembrane region" description="Helical" evidence="3">
    <location>
        <begin position="20"/>
        <end position="39"/>
    </location>
</feature>
<dbReference type="Proteomes" id="UP000823486">
    <property type="component" value="Unassembled WGS sequence"/>
</dbReference>